<keyword evidence="2" id="KW-1185">Reference proteome</keyword>
<dbReference type="EMBL" id="KJ801817">
    <property type="protein sequence ID" value="AII28476.1"/>
    <property type="molecule type" value="Genomic_DNA"/>
</dbReference>
<name>A0A096XT35_9CAUD</name>
<organism evidence="1 2">
    <name type="scientific">Enterococcus phage ECP3</name>
    <dbReference type="NCBI Taxonomy" id="1498168"/>
    <lineage>
        <taxon>Viruses</taxon>
        <taxon>Duplodnaviria</taxon>
        <taxon>Heunggongvirae</taxon>
        <taxon>Uroviricota</taxon>
        <taxon>Caudoviricetes</taxon>
        <taxon>Herelleviridae</taxon>
        <taxon>Brockvirinae</taxon>
        <taxon>Kochikohdavirus</taxon>
        <taxon>Kochikohdavirus ECP3</taxon>
    </lineage>
</organism>
<dbReference type="RefSeq" id="YP_009147117.1">
    <property type="nucleotide sequence ID" value="NC_027335.2"/>
</dbReference>
<evidence type="ECO:0000313" key="2">
    <source>
        <dbReference type="Proteomes" id="UP000030157"/>
    </source>
</evidence>
<reference evidence="1" key="1">
    <citation type="submission" date="2014-05" db="EMBL/GenBank/DDBJ databases">
        <title>Complete genome sequence of Enterococcus faecalis bacteriophage ECP3.</title>
        <authorList>
            <person name="Kang H.-Y."/>
            <person name="Kim S."/>
            <person name="Kim J."/>
        </authorList>
    </citation>
    <scope>NUCLEOTIDE SEQUENCE [LARGE SCALE GENOMIC DNA]</scope>
    <source>
        <strain evidence="1">ECP3</strain>
    </source>
</reference>
<dbReference type="Proteomes" id="UP000030157">
    <property type="component" value="Segment"/>
</dbReference>
<sequence length="92" mass="10284">MSITNKDIKDKRRYIFSQSSKTTTIKRGDKRISSATRICAVCGRPLSKLVLRTGVPTVVVDHISCKISDIVRLNVCEDIRSCYAYSSKKGES</sequence>
<dbReference type="GeneID" id="24628165"/>
<evidence type="ECO:0000313" key="1">
    <source>
        <dbReference type="EMBL" id="AII28476.1"/>
    </source>
</evidence>
<protein>
    <submittedName>
        <fullName evidence="1">Uncharacterized protein</fullName>
    </submittedName>
</protein>
<accession>A0A096XT35</accession>
<proteinExistence type="predicted"/>